<evidence type="ECO:0000256" key="4">
    <source>
        <dbReference type="SAM" id="MobiDB-lite"/>
    </source>
</evidence>
<keyword evidence="7" id="KW-1185">Reference proteome</keyword>
<keyword evidence="2" id="KW-0347">Helicase</keyword>
<keyword evidence="2" id="KW-0378">Hydrolase</keyword>
<dbReference type="InterPro" id="IPR011335">
    <property type="entry name" value="Restrct_endonuc-II-like"/>
</dbReference>
<evidence type="ECO:0000256" key="3">
    <source>
        <dbReference type="ARBA" id="ARBA00023204"/>
    </source>
</evidence>
<feature type="domain" description="PD-(D/E)XK endonuclease-like" evidence="5">
    <location>
        <begin position="46"/>
        <end position="295"/>
    </location>
</feature>
<feature type="region of interest" description="Disordered" evidence="4">
    <location>
        <begin position="1"/>
        <end position="51"/>
    </location>
</feature>
<name>A0ABV1KJF3_9PSEU</name>
<evidence type="ECO:0000313" key="7">
    <source>
        <dbReference type="Proteomes" id="UP001494902"/>
    </source>
</evidence>
<gene>
    <name evidence="6" type="ORF">WIS52_24935</name>
</gene>
<keyword evidence="1" id="KW-0227">DNA damage</keyword>
<accession>A0ABV1KJF3</accession>
<sequence>MASSPLDLAASGPPAGGAGTIGSPPRAVDAGPPSTEPDERPRPPALSPSRASDFRRCPLLYRFRAVDRLPEPPSRAQVRGTLVHAVLERLFAADPPDRTPAAARALLGPCWDELATAWPEALTLFEGPDDRELAVWLDSASALLDTYFTLEDPAAVPAAEVETRIEVELAAPGGPVPLRGIVDRLDEGSGGTLSVVDYKTGSTPGEGFEGSALFQLKFYALAVLLTRGRVPDELRLLYLSDGTALTYRPDEPELHRFARLLDAVWTAIRRAAPDGDFQPNPGRACKACDHRARCPAWGGVPPPYPGWPGTPATP</sequence>
<dbReference type="InterPro" id="IPR038726">
    <property type="entry name" value="PDDEXK_AddAB-type"/>
</dbReference>
<dbReference type="InterPro" id="IPR011604">
    <property type="entry name" value="PDDEXK-like_dom_sf"/>
</dbReference>
<dbReference type="Gene3D" id="3.90.320.10">
    <property type="match status" value="1"/>
</dbReference>
<proteinExistence type="predicted"/>
<dbReference type="EMBL" id="JBEDNQ010000011">
    <property type="protein sequence ID" value="MEQ3553732.1"/>
    <property type="molecule type" value="Genomic_DNA"/>
</dbReference>
<feature type="compositionally biased region" description="Low complexity" evidence="4">
    <location>
        <begin position="1"/>
        <end position="13"/>
    </location>
</feature>
<evidence type="ECO:0000256" key="1">
    <source>
        <dbReference type="ARBA" id="ARBA00022763"/>
    </source>
</evidence>
<dbReference type="Pfam" id="PF12705">
    <property type="entry name" value="PDDEXK_1"/>
    <property type="match status" value="1"/>
</dbReference>
<comment type="caution">
    <text evidence="6">The sequence shown here is derived from an EMBL/GenBank/DDBJ whole genome shotgun (WGS) entry which is preliminary data.</text>
</comment>
<evidence type="ECO:0000256" key="2">
    <source>
        <dbReference type="ARBA" id="ARBA00022806"/>
    </source>
</evidence>
<keyword evidence="2" id="KW-0547">Nucleotide-binding</keyword>
<dbReference type="SUPFAM" id="SSF52980">
    <property type="entry name" value="Restriction endonuclease-like"/>
    <property type="match status" value="1"/>
</dbReference>
<evidence type="ECO:0000259" key="5">
    <source>
        <dbReference type="Pfam" id="PF12705"/>
    </source>
</evidence>
<keyword evidence="3" id="KW-0234">DNA repair</keyword>
<organism evidence="6 7">
    <name type="scientific">Pseudonocardia nematodicida</name>
    <dbReference type="NCBI Taxonomy" id="1206997"/>
    <lineage>
        <taxon>Bacteria</taxon>
        <taxon>Bacillati</taxon>
        <taxon>Actinomycetota</taxon>
        <taxon>Actinomycetes</taxon>
        <taxon>Pseudonocardiales</taxon>
        <taxon>Pseudonocardiaceae</taxon>
        <taxon>Pseudonocardia</taxon>
    </lineage>
</organism>
<reference evidence="6 7" key="1">
    <citation type="submission" date="2024-03" db="EMBL/GenBank/DDBJ databases">
        <title>Draft genome sequence of Pseudonocardia nematodicida JCM 31783.</title>
        <authorList>
            <person name="Butdee W."/>
            <person name="Duangmal K."/>
        </authorList>
    </citation>
    <scope>NUCLEOTIDE SEQUENCE [LARGE SCALE GENOMIC DNA]</scope>
    <source>
        <strain evidence="6 7">JCM 31783</strain>
    </source>
</reference>
<keyword evidence="2" id="KW-0067">ATP-binding</keyword>
<dbReference type="Proteomes" id="UP001494902">
    <property type="component" value="Unassembled WGS sequence"/>
</dbReference>
<protein>
    <submittedName>
        <fullName evidence="6">PD-(D/E)XK nuclease family protein</fullName>
    </submittedName>
</protein>
<dbReference type="RefSeq" id="WP_349300794.1">
    <property type="nucleotide sequence ID" value="NZ_JBEDNQ010000011.1"/>
</dbReference>
<evidence type="ECO:0000313" key="6">
    <source>
        <dbReference type="EMBL" id="MEQ3553732.1"/>
    </source>
</evidence>